<dbReference type="SUPFAM" id="SSF88713">
    <property type="entry name" value="Glycoside hydrolase/deacetylase"/>
    <property type="match status" value="1"/>
</dbReference>
<name>A0ABW4CA02_9BACL</name>
<evidence type="ECO:0000259" key="1">
    <source>
        <dbReference type="PROSITE" id="PS51677"/>
    </source>
</evidence>
<sequence>MLVIASFLTLHSAAAHGTKPYHFGFKKSKDGQLASIAQEGFMEILRKQDAIFLGDPAQKELYLTFDNGYENGYTTQVLDVLKKKKVPAAFFVTGHYVKDQPELIQRMVKEGHVIGNHSWSHPDMSQIPVHKMKEELSKVQKEVARQTDQKEMHFERPPRGIFSEQTLATSKELGYTTVFWSVAYSDWNPKQQKGGNYAYQKVMSQLHPGAVILLHSVSRDNAEALEKIIEDARKQGYKFKSLEQLKVKHYH</sequence>
<proteinExistence type="predicted"/>
<dbReference type="PANTHER" id="PTHR10587:SF78">
    <property type="entry name" value="PEPTIDOGLYCAN-N-ACETYLMURAMIC ACID DEACETYLASE PDAA"/>
    <property type="match status" value="1"/>
</dbReference>
<dbReference type="NCBIfam" id="TIGR02884">
    <property type="entry name" value="spore_pdaA"/>
    <property type="match status" value="1"/>
</dbReference>
<dbReference type="PANTHER" id="PTHR10587">
    <property type="entry name" value="GLYCOSYL TRANSFERASE-RELATED"/>
    <property type="match status" value="1"/>
</dbReference>
<dbReference type="EMBL" id="JBHTNU010000005">
    <property type="protein sequence ID" value="MFD1426585.1"/>
    <property type="molecule type" value="Genomic_DNA"/>
</dbReference>
<dbReference type="InterPro" id="IPR002509">
    <property type="entry name" value="NODB_dom"/>
</dbReference>
<protein>
    <submittedName>
        <fullName evidence="2">Delta-lactam-biosynthetic de-N-acetylase</fullName>
    </submittedName>
</protein>
<dbReference type="Pfam" id="PF01522">
    <property type="entry name" value="Polysacc_deac_1"/>
    <property type="match status" value="1"/>
</dbReference>
<dbReference type="Gene3D" id="3.20.20.370">
    <property type="entry name" value="Glycoside hydrolase/deacetylase"/>
    <property type="match status" value="1"/>
</dbReference>
<accession>A0ABW4CA02</accession>
<dbReference type="RefSeq" id="WP_380164219.1">
    <property type="nucleotide sequence ID" value="NZ_JBHTNU010000005.1"/>
</dbReference>
<dbReference type="PROSITE" id="PS51677">
    <property type="entry name" value="NODB"/>
    <property type="match status" value="1"/>
</dbReference>
<keyword evidence="3" id="KW-1185">Reference proteome</keyword>
<dbReference type="InterPro" id="IPR014235">
    <property type="entry name" value="Spore_PdaA"/>
</dbReference>
<dbReference type="Proteomes" id="UP001597282">
    <property type="component" value="Unassembled WGS sequence"/>
</dbReference>
<dbReference type="CDD" id="cd10948">
    <property type="entry name" value="CE4_BsPdaA_like"/>
    <property type="match status" value="1"/>
</dbReference>
<reference evidence="3" key="1">
    <citation type="journal article" date="2019" name="Int. J. Syst. Evol. Microbiol.">
        <title>The Global Catalogue of Microorganisms (GCM) 10K type strain sequencing project: providing services to taxonomists for standard genome sequencing and annotation.</title>
        <authorList>
            <consortium name="The Broad Institute Genomics Platform"/>
            <consortium name="The Broad Institute Genome Sequencing Center for Infectious Disease"/>
            <person name="Wu L."/>
            <person name="Ma J."/>
        </authorList>
    </citation>
    <scope>NUCLEOTIDE SEQUENCE [LARGE SCALE GENOMIC DNA]</scope>
    <source>
        <strain evidence="3">S1</strain>
    </source>
</reference>
<dbReference type="InterPro" id="IPR011330">
    <property type="entry name" value="Glyco_hydro/deAcase_b/a-brl"/>
</dbReference>
<evidence type="ECO:0000313" key="3">
    <source>
        <dbReference type="Proteomes" id="UP001597282"/>
    </source>
</evidence>
<comment type="caution">
    <text evidence="2">The sequence shown here is derived from an EMBL/GenBank/DDBJ whole genome shotgun (WGS) entry which is preliminary data.</text>
</comment>
<organism evidence="2 3">
    <name type="scientific">Kroppenstedtia sanguinis</name>
    <dbReference type="NCBI Taxonomy" id="1380684"/>
    <lineage>
        <taxon>Bacteria</taxon>
        <taxon>Bacillati</taxon>
        <taxon>Bacillota</taxon>
        <taxon>Bacilli</taxon>
        <taxon>Bacillales</taxon>
        <taxon>Thermoactinomycetaceae</taxon>
        <taxon>Kroppenstedtia</taxon>
    </lineage>
</organism>
<gene>
    <name evidence="2" type="primary">pdaA</name>
    <name evidence="2" type="ORF">ACFQ4Y_06480</name>
</gene>
<feature type="domain" description="NodB homology" evidence="1">
    <location>
        <begin position="59"/>
        <end position="240"/>
    </location>
</feature>
<dbReference type="InterPro" id="IPR050248">
    <property type="entry name" value="Polysacc_deacetylase_ArnD"/>
</dbReference>
<evidence type="ECO:0000313" key="2">
    <source>
        <dbReference type="EMBL" id="MFD1426585.1"/>
    </source>
</evidence>